<keyword evidence="6" id="KW-1185">Reference proteome</keyword>
<dbReference type="SUPFAM" id="SSF116734">
    <property type="entry name" value="DNA methylase specificity domain"/>
    <property type="match status" value="1"/>
</dbReference>
<evidence type="ECO:0000313" key="5">
    <source>
        <dbReference type="EMBL" id="RLV57643.1"/>
    </source>
</evidence>
<dbReference type="PANTHER" id="PTHR30408:SF12">
    <property type="entry name" value="TYPE I RESTRICTION ENZYME MJAVIII SPECIFICITY SUBUNIT"/>
    <property type="match status" value="1"/>
</dbReference>
<dbReference type="InterPro" id="IPR044946">
    <property type="entry name" value="Restrct_endonuc_typeI_TRD_sf"/>
</dbReference>
<sequence>MSQSKDESLRKGKLKLNDIVLTTRGSVGHFAYYNESVNYQHLRINSGMVLIRCASKEIDTNYLYSALRSKIVQNQLASLSFGSAQPQLTVRDINNFVIRH</sequence>
<dbReference type="InterPro" id="IPR000055">
    <property type="entry name" value="Restrct_endonuc_typeI_TRD"/>
</dbReference>
<dbReference type="InterPro" id="IPR052021">
    <property type="entry name" value="Type-I_RS_S_subunit"/>
</dbReference>
<evidence type="ECO:0000256" key="3">
    <source>
        <dbReference type="ARBA" id="ARBA00023125"/>
    </source>
</evidence>
<organism evidence="5 6">
    <name type="scientific">Parashewanella curva</name>
    <dbReference type="NCBI Taxonomy" id="2338552"/>
    <lineage>
        <taxon>Bacteria</taxon>
        <taxon>Pseudomonadati</taxon>
        <taxon>Pseudomonadota</taxon>
        <taxon>Gammaproteobacteria</taxon>
        <taxon>Alteromonadales</taxon>
        <taxon>Shewanellaceae</taxon>
        <taxon>Parashewanella</taxon>
    </lineage>
</organism>
<dbReference type="GO" id="GO:0009307">
    <property type="term" value="P:DNA restriction-modification system"/>
    <property type="evidence" value="ECO:0007669"/>
    <property type="project" value="UniProtKB-KW"/>
</dbReference>
<evidence type="ECO:0000256" key="1">
    <source>
        <dbReference type="ARBA" id="ARBA00010923"/>
    </source>
</evidence>
<dbReference type="GO" id="GO:0003677">
    <property type="term" value="F:DNA binding"/>
    <property type="evidence" value="ECO:0007669"/>
    <property type="project" value="UniProtKB-KW"/>
</dbReference>
<dbReference type="RefSeq" id="WP_121840995.1">
    <property type="nucleotide sequence ID" value="NZ_ML014972.1"/>
</dbReference>
<evidence type="ECO:0000256" key="2">
    <source>
        <dbReference type="ARBA" id="ARBA00022747"/>
    </source>
</evidence>
<evidence type="ECO:0000313" key="6">
    <source>
        <dbReference type="Proteomes" id="UP000281474"/>
    </source>
</evidence>
<dbReference type="Gene3D" id="3.90.220.20">
    <property type="entry name" value="DNA methylase specificity domains"/>
    <property type="match status" value="1"/>
</dbReference>
<gene>
    <name evidence="5" type="ORF">D5018_21505</name>
</gene>
<comment type="similarity">
    <text evidence="1">Belongs to the type-I restriction system S methylase family.</text>
</comment>
<dbReference type="OrthoDB" id="398435at2"/>
<accession>A0A3L8PSS8</accession>
<dbReference type="EMBL" id="QZEI01000223">
    <property type="protein sequence ID" value="RLV57643.1"/>
    <property type="molecule type" value="Genomic_DNA"/>
</dbReference>
<dbReference type="Proteomes" id="UP000281474">
    <property type="component" value="Unassembled WGS sequence"/>
</dbReference>
<dbReference type="Pfam" id="PF01420">
    <property type="entry name" value="Methylase_S"/>
    <property type="match status" value="1"/>
</dbReference>
<keyword evidence="3" id="KW-0238">DNA-binding</keyword>
<proteinExistence type="inferred from homology"/>
<dbReference type="PANTHER" id="PTHR30408">
    <property type="entry name" value="TYPE-1 RESTRICTION ENZYME ECOKI SPECIFICITY PROTEIN"/>
    <property type="match status" value="1"/>
</dbReference>
<reference evidence="5 6" key="1">
    <citation type="submission" date="2018-09" db="EMBL/GenBank/DDBJ databases">
        <title>Phylogeny of the Shewanellaceae, and recommendation for two new genera, Pseudoshewanella and Parashewanella.</title>
        <authorList>
            <person name="Wang G."/>
        </authorList>
    </citation>
    <scope>NUCLEOTIDE SEQUENCE [LARGE SCALE GENOMIC DNA]</scope>
    <source>
        <strain evidence="5 6">C51</strain>
    </source>
</reference>
<feature type="domain" description="Type I restriction modification DNA specificity" evidence="4">
    <location>
        <begin position="14"/>
        <end position="98"/>
    </location>
</feature>
<keyword evidence="2" id="KW-0680">Restriction system</keyword>
<protein>
    <recommendedName>
        <fullName evidence="4">Type I restriction modification DNA specificity domain-containing protein</fullName>
    </recommendedName>
</protein>
<evidence type="ECO:0000259" key="4">
    <source>
        <dbReference type="Pfam" id="PF01420"/>
    </source>
</evidence>
<name>A0A3L8PSS8_9GAMM</name>
<comment type="caution">
    <text evidence="5">The sequence shown here is derived from an EMBL/GenBank/DDBJ whole genome shotgun (WGS) entry which is preliminary data.</text>
</comment>
<dbReference type="AlphaFoldDB" id="A0A3L8PSS8"/>